<dbReference type="PANTHER" id="PTHR31645">
    <property type="entry name" value="OLIGOPEPTIDE TRANSPORTER YGL114W-RELATED"/>
    <property type="match status" value="1"/>
</dbReference>
<feature type="transmembrane region" description="Helical" evidence="6">
    <location>
        <begin position="554"/>
        <end position="578"/>
    </location>
</feature>
<evidence type="ECO:0000256" key="3">
    <source>
        <dbReference type="ARBA" id="ARBA00022692"/>
    </source>
</evidence>
<feature type="transmembrane region" description="Helical" evidence="6">
    <location>
        <begin position="92"/>
        <end position="116"/>
    </location>
</feature>
<dbReference type="NCBIfam" id="TIGR00733">
    <property type="entry name" value="OPT family oligopeptide transporter"/>
    <property type="match status" value="1"/>
</dbReference>
<feature type="transmembrane region" description="Helical" evidence="6">
    <location>
        <begin position="258"/>
        <end position="279"/>
    </location>
</feature>
<evidence type="ECO:0000256" key="4">
    <source>
        <dbReference type="ARBA" id="ARBA00022989"/>
    </source>
</evidence>
<feature type="transmembrane region" description="Helical" evidence="6">
    <location>
        <begin position="128"/>
        <end position="147"/>
    </location>
</feature>
<feature type="transmembrane region" description="Helical" evidence="6">
    <location>
        <begin position="413"/>
        <end position="433"/>
    </location>
</feature>
<dbReference type="GO" id="GO:0016020">
    <property type="term" value="C:membrane"/>
    <property type="evidence" value="ECO:0007669"/>
    <property type="project" value="UniProtKB-SubCell"/>
</dbReference>
<dbReference type="EMBL" id="SGVY01000001">
    <property type="protein sequence ID" value="TFH84509.1"/>
    <property type="molecule type" value="Genomic_DNA"/>
</dbReference>
<feature type="transmembrane region" description="Helical" evidence="6">
    <location>
        <begin position="598"/>
        <end position="619"/>
    </location>
</feature>
<feature type="transmembrane region" description="Helical" evidence="6">
    <location>
        <begin position="439"/>
        <end position="460"/>
    </location>
</feature>
<keyword evidence="8" id="KW-1185">Reference proteome</keyword>
<dbReference type="GO" id="GO:0035673">
    <property type="term" value="F:oligopeptide transmembrane transporter activity"/>
    <property type="evidence" value="ECO:0007669"/>
    <property type="project" value="InterPro"/>
</dbReference>
<evidence type="ECO:0000313" key="7">
    <source>
        <dbReference type="EMBL" id="TFH84509.1"/>
    </source>
</evidence>
<feature type="transmembrane region" description="Helical" evidence="6">
    <location>
        <begin position="62"/>
        <end position="80"/>
    </location>
</feature>
<proteinExistence type="predicted"/>
<dbReference type="OrthoDB" id="9809340at2"/>
<reference evidence="7 8" key="1">
    <citation type="submission" date="2019-02" db="EMBL/GenBank/DDBJ databases">
        <title>Draft Genome Sequence of the Prevotella sp. BCRC 81118, Isolated from Human Feces.</title>
        <authorList>
            <person name="Huang C.-H."/>
        </authorList>
    </citation>
    <scope>NUCLEOTIDE SEQUENCE [LARGE SCALE GENOMIC DNA]</scope>
    <source>
        <strain evidence="7 8">BCRC 81118</strain>
    </source>
</reference>
<evidence type="ECO:0000256" key="2">
    <source>
        <dbReference type="ARBA" id="ARBA00022448"/>
    </source>
</evidence>
<dbReference type="AlphaFoldDB" id="A0A4Y8VV69"/>
<evidence type="ECO:0000313" key="8">
    <source>
        <dbReference type="Proteomes" id="UP000297872"/>
    </source>
</evidence>
<evidence type="ECO:0000256" key="5">
    <source>
        <dbReference type="ARBA" id="ARBA00023136"/>
    </source>
</evidence>
<feature type="transmembrane region" description="Helical" evidence="6">
    <location>
        <begin position="34"/>
        <end position="56"/>
    </location>
</feature>
<feature type="transmembrane region" description="Helical" evidence="6">
    <location>
        <begin position="355"/>
        <end position="374"/>
    </location>
</feature>
<protein>
    <submittedName>
        <fullName evidence="7">Oligopeptide transporter, OPT family</fullName>
    </submittedName>
</protein>
<dbReference type="InterPro" id="IPR004814">
    <property type="entry name" value="Oligopep_transpt"/>
</dbReference>
<gene>
    <name evidence="7" type="ORF">EXN75_00110</name>
</gene>
<evidence type="ECO:0000256" key="6">
    <source>
        <dbReference type="SAM" id="Phobius"/>
    </source>
</evidence>
<feature type="transmembrane region" description="Helical" evidence="6">
    <location>
        <begin position="380"/>
        <end position="406"/>
    </location>
</feature>
<feature type="transmembrane region" description="Helical" evidence="6">
    <location>
        <begin position="299"/>
        <end position="317"/>
    </location>
</feature>
<dbReference type="GeneID" id="302993701"/>
<sequence>MKEEMNLPENAFRELKDGEEYKPLMSPDKVYPEVNGWSVTWGIVMAIIFSAAAAYLGLKVGQVFEAAIPIAIIAVGVSTATKRSKALGENVIIQSIGACSGAVVAGAIFTLPAIYILQAKYPDMTTSFMKIFMASALGGVLGILFLIPFRKYFVSDMHGKYPFPEATATTQVLVSGAKGGDQAKPLLIAGLVGGLYDFIVASLGWWNENFTSRVVGWGCDLADKAKLVFKVNTGAAVLGLGYIIGLKYAFYTCLGSLVVWWLIVPGMSIAFHDSVLSAWDPSIVKTVGAMSPEEIFRAYARSIGIGGIAMAGIIGIIKSWGIIKSAVGLAAQELKGKSDVDENVKRTQRDISFKIIAIGSIVTILITFLFFWFGVMEGNLLFAVIAILLVAVIAFLFTTVAANAIAIVGSNPVSGMTLMTLIFASVVMVAVGLKGPGGMLAALIMGGVVCTALSVAGSFITDLKIGYWLGTTPKKQEGWKFLGTLVSAATVGGVMMLLNETYGFASGSLAAPQANAMAAVIDPLMNGVGAPWVLYGIGAVIAIVLTYFKIPALAFALGMFIPLELNVPLLVGGAINWYVTSRSKDAKVNSERGEKGTLIASGFIAGGALMGVVSALLKFGGIEASIAESWWVNPMSEVCSLIAYILLIGFFVRATKK</sequence>
<feature type="transmembrane region" description="Helical" evidence="6">
    <location>
        <begin position="186"/>
        <end position="207"/>
    </location>
</feature>
<dbReference type="NCBIfam" id="TIGR00728">
    <property type="entry name" value="OPT_sfam"/>
    <property type="match status" value="1"/>
</dbReference>
<dbReference type="InterPro" id="IPR045035">
    <property type="entry name" value="YSL-like"/>
</dbReference>
<feature type="transmembrane region" description="Helical" evidence="6">
    <location>
        <begin position="528"/>
        <end position="548"/>
    </location>
</feature>
<keyword evidence="2" id="KW-0813">Transport</keyword>
<feature type="transmembrane region" description="Helical" evidence="6">
    <location>
        <begin position="227"/>
        <end position="246"/>
    </location>
</feature>
<comment type="subcellular location">
    <subcellularLocation>
        <location evidence="1">Membrane</location>
        <topology evidence="1">Multi-pass membrane protein</topology>
    </subcellularLocation>
</comment>
<dbReference type="Proteomes" id="UP000297872">
    <property type="component" value="Unassembled WGS sequence"/>
</dbReference>
<keyword evidence="3 6" id="KW-0812">Transmembrane</keyword>
<dbReference type="Pfam" id="PF03169">
    <property type="entry name" value="OPT"/>
    <property type="match status" value="1"/>
</dbReference>
<feature type="transmembrane region" description="Helical" evidence="6">
    <location>
        <begin position="481"/>
        <end position="498"/>
    </location>
</feature>
<dbReference type="PANTHER" id="PTHR31645:SF0">
    <property type="entry name" value="OLIGOPEPTIDE TRANSPORTER YGL114W-RELATED"/>
    <property type="match status" value="1"/>
</dbReference>
<accession>A0A4Y8VV69</accession>
<organism evidence="7 8">
    <name type="scientific">Segatella hominis</name>
    <dbReference type="NCBI Taxonomy" id="2518605"/>
    <lineage>
        <taxon>Bacteria</taxon>
        <taxon>Pseudomonadati</taxon>
        <taxon>Bacteroidota</taxon>
        <taxon>Bacteroidia</taxon>
        <taxon>Bacteroidales</taxon>
        <taxon>Prevotellaceae</taxon>
        <taxon>Segatella</taxon>
    </lineage>
</organism>
<name>A0A4Y8VV69_9BACT</name>
<dbReference type="RefSeq" id="WP_134842319.1">
    <property type="nucleotide sequence ID" value="NZ_SGVY01000001.1"/>
</dbReference>
<feature type="transmembrane region" description="Helical" evidence="6">
    <location>
        <begin position="631"/>
        <end position="652"/>
    </location>
</feature>
<evidence type="ECO:0000256" key="1">
    <source>
        <dbReference type="ARBA" id="ARBA00004141"/>
    </source>
</evidence>
<comment type="caution">
    <text evidence="7">The sequence shown here is derived from an EMBL/GenBank/DDBJ whole genome shotgun (WGS) entry which is preliminary data.</text>
</comment>
<dbReference type="InterPro" id="IPR004813">
    <property type="entry name" value="OPT"/>
</dbReference>
<keyword evidence="5 6" id="KW-0472">Membrane</keyword>
<keyword evidence="4 6" id="KW-1133">Transmembrane helix</keyword>